<feature type="transmembrane region" description="Helical" evidence="1">
    <location>
        <begin position="163"/>
        <end position="182"/>
    </location>
</feature>
<sequence>METISTVKRAAAHVGHLQNGGKKLRAKLHFVYFIINAINLILSLLVDSNKTTVIMIIKEFNNILFVMTIHSGFDGTYTLCNAIEGQLQRKFLERILPKATQVSKKQLVKNIDSILVNSRRILMFVFVLYNFFPIFQTIYILVTRKTGDDIDIQKLPFIFYFHYFSYSSSLTLYFTVSIVQIVCSGTTIVLLFCVFNSGFIAVKSLVFEIKMTSQCLRVINEQIADYDKERRNGVVNDGERENSLKGCFRYLIMQHQSICR</sequence>
<comment type="caution">
    <text evidence="2">The sequence shown here is derived from an EMBL/GenBank/DDBJ whole genome shotgun (WGS) entry which is preliminary data.</text>
</comment>
<protein>
    <recommendedName>
        <fullName evidence="4">Odorant receptor</fullName>
    </recommendedName>
</protein>
<keyword evidence="1" id="KW-0472">Membrane</keyword>
<keyword evidence="3" id="KW-1185">Reference proteome</keyword>
<evidence type="ECO:0008006" key="4">
    <source>
        <dbReference type="Google" id="ProtNLM"/>
    </source>
</evidence>
<organism evidence="2 3">
    <name type="scientific">Laodelphax striatellus</name>
    <name type="common">Small brown planthopper</name>
    <name type="synonym">Delphax striatella</name>
    <dbReference type="NCBI Taxonomy" id="195883"/>
    <lineage>
        <taxon>Eukaryota</taxon>
        <taxon>Metazoa</taxon>
        <taxon>Ecdysozoa</taxon>
        <taxon>Arthropoda</taxon>
        <taxon>Hexapoda</taxon>
        <taxon>Insecta</taxon>
        <taxon>Pterygota</taxon>
        <taxon>Neoptera</taxon>
        <taxon>Paraneoptera</taxon>
        <taxon>Hemiptera</taxon>
        <taxon>Auchenorrhyncha</taxon>
        <taxon>Fulgoroidea</taxon>
        <taxon>Delphacidae</taxon>
        <taxon>Criomorphinae</taxon>
        <taxon>Laodelphax</taxon>
    </lineage>
</organism>
<dbReference type="EMBL" id="QKKF02024806">
    <property type="protein sequence ID" value="RZF37241.1"/>
    <property type="molecule type" value="Genomic_DNA"/>
</dbReference>
<keyword evidence="1" id="KW-1133">Transmembrane helix</keyword>
<keyword evidence="1" id="KW-0812">Transmembrane</keyword>
<reference evidence="2 3" key="1">
    <citation type="journal article" date="2017" name="Gigascience">
        <title>Genome sequence of the small brown planthopper, Laodelphax striatellus.</title>
        <authorList>
            <person name="Zhu J."/>
            <person name="Jiang F."/>
            <person name="Wang X."/>
            <person name="Yang P."/>
            <person name="Bao Y."/>
            <person name="Zhao W."/>
            <person name="Wang W."/>
            <person name="Lu H."/>
            <person name="Wang Q."/>
            <person name="Cui N."/>
            <person name="Li J."/>
            <person name="Chen X."/>
            <person name="Luo L."/>
            <person name="Yu J."/>
            <person name="Kang L."/>
            <person name="Cui F."/>
        </authorList>
    </citation>
    <scope>NUCLEOTIDE SEQUENCE [LARGE SCALE GENOMIC DNA]</scope>
    <source>
        <strain evidence="2">Lst14</strain>
    </source>
</reference>
<feature type="transmembrane region" description="Helical" evidence="1">
    <location>
        <begin position="188"/>
        <end position="207"/>
    </location>
</feature>
<dbReference type="AlphaFoldDB" id="A0A482WVS2"/>
<accession>A0A482WVS2</accession>
<evidence type="ECO:0000256" key="1">
    <source>
        <dbReference type="SAM" id="Phobius"/>
    </source>
</evidence>
<evidence type="ECO:0000313" key="3">
    <source>
        <dbReference type="Proteomes" id="UP000291343"/>
    </source>
</evidence>
<dbReference type="InParanoid" id="A0A482WVS2"/>
<evidence type="ECO:0000313" key="2">
    <source>
        <dbReference type="EMBL" id="RZF37241.1"/>
    </source>
</evidence>
<name>A0A482WVS2_LAOST</name>
<dbReference type="Proteomes" id="UP000291343">
    <property type="component" value="Unassembled WGS sequence"/>
</dbReference>
<feature type="transmembrane region" description="Helical" evidence="1">
    <location>
        <begin position="28"/>
        <end position="46"/>
    </location>
</feature>
<feature type="transmembrane region" description="Helical" evidence="1">
    <location>
        <begin position="121"/>
        <end position="142"/>
    </location>
</feature>
<proteinExistence type="predicted"/>
<gene>
    <name evidence="2" type="ORF">LSTR_LSTR006567</name>
</gene>